<evidence type="ECO:0000313" key="1">
    <source>
        <dbReference type="EMBL" id="GIM97811.1"/>
    </source>
</evidence>
<dbReference type="Pfam" id="PF19953">
    <property type="entry name" value="EACC1"/>
    <property type="match status" value="1"/>
</dbReference>
<dbReference type="Proteomes" id="UP000677082">
    <property type="component" value="Unassembled WGS sequence"/>
</dbReference>
<comment type="caution">
    <text evidence="1">The sequence shown here is derived from an EMBL/GenBank/DDBJ whole genome shotgun (WGS) entry which is preliminary data.</text>
</comment>
<name>A0A919WCV5_9ACTN</name>
<accession>A0A919WCV5</accession>
<proteinExistence type="predicted"/>
<dbReference type="RefSeq" id="WP_213013439.1">
    <property type="nucleotide sequence ID" value="NZ_BOQN01000159.1"/>
</dbReference>
<gene>
    <name evidence="1" type="ORF">Ato02nite_096040</name>
</gene>
<reference evidence="1 2" key="1">
    <citation type="submission" date="2021-03" db="EMBL/GenBank/DDBJ databases">
        <title>Whole genome shotgun sequence of Actinoplanes toevensis NBRC 105298.</title>
        <authorList>
            <person name="Komaki H."/>
            <person name="Tamura T."/>
        </authorList>
    </citation>
    <scope>NUCLEOTIDE SEQUENCE [LARGE SCALE GENOMIC DNA]</scope>
    <source>
        <strain evidence="1 2">NBRC 105298</strain>
    </source>
</reference>
<evidence type="ECO:0000313" key="2">
    <source>
        <dbReference type="Proteomes" id="UP000677082"/>
    </source>
</evidence>
<sequence>MRLQLRVEADPDEVESLREWMAADPEIQRGGDLRYGRATDPAHQGVDIEVLSLAITSTLTTGNLIIQVLNWRRTRPNPPAITVSQDRPDGTVVKIETSDPAAAAEVARRLNNG</sequence>
<keyword evidence="2" id="KW-1185">Reference proteome</keyword>
<protein>
    <submittedName>
        <fullName evidence="1">Uncharacterized protein</fullName>
    </submittedName>
</protein>
<organism evidence="1 2">
    <name type="scientific">Paractinoplanes toevensis</name>
    <dbReference type="NCBI Taxonomy" id="571911"/>
    <lineage>
        <taxon>Bacteria</taxon>
        <taxon>Bacillati</taxon>
        <taxon>Actinomycetota</taxon>
        <taxon>Actinomycetes</taxon>
        <taxon>Micromonosporales</taxon>
        <taxon>Micromonosporaceae</taxon>
        <taxon>Paractinoplanes</taxon>
    </lineage>
</organism>
<dbReference type="InterPro" id="IPR045428">
    <property type="entry name" value="EACC1"/>
</dbReference>
<dbReference type="EMBL" id="BOQN01000159">
    <property type="protein sequence ID" value="GIM97811.1"/>
    <property type="molecule type" value="Genomic_DNA"/>
</dbReference>
<dbReference type="AlphaFoldDB" id="A0A919WCV5"/>